<evidence type="ECO:0000256" key="2">
    <source>
        <dbReference type="ARBA" id="ARBA00022741"/>
    </source>
</evidence>
<feature type="domain" description="UspA" evidence="4">
    <location>
        <begin position="4"/>
        <end position="131"/>
    </location>
</feature>
<keyword evidence="6" id="KW-1185">Reference proteome</keyword>
<evidence type="ECO:0000259" key="4">
    <source>
        <dbReference type="Pfam" id="PF00582"/>
    </source>
</evidence>
<gene>
    <name evidence="5" type="ORF">NNO07_05195</name>
</gene>
<dbReference type="CDD" id="cd00293">
    <property type="entry name" value="USP-like"/>
    <property type="match status" value="2"/>
</dbReference>
<evidence type="ECO:0000256" key="1">
    <source>
        <dbReference type="ARBA" id="ARBA00008791"/>
    </source>
</evidence>
<reference evidence="5 6" key="1">
    <citation type="submission" date="2022-07" db="EMBL/GenBank/DDBJ databases">
        <title>Genome Analysis of Selected Gammaproteobacteria from Nigerian Food snails.</title>
        <authorList>
            <person name="Okafor A.C."/>
        </authorList>
    </citation>
    <scope>NUCLEOTIDE SEQUENCE [LARGE SCALE GENOMIC DNA]</scope>
    <source>
        <strain evidence="5 6">Awg 2</strain>
    </source>
</reference>
<evidence type="ECO:0000313" key="6">
    <source>
        <dbReference type="Proteomes" id="UP001211689"/>
    </source>
</evidence>
<name>A0ABT4Y0V4_METRE</name>
<dbReference type="PANTHER" id="PTHR46268:SF27">
    <property type="entry name" value="UNIVERSAL STRESS PROTEIN RV2623"/>
    <property type="match status" value="1"/>
</dbReference>
<comment type="similarity">
    <text evidence="1">Belongs to the universal stress protein A family.</text>
</comment>
<keyword evidence="2" id="KW-0547">Nucleotide-binding</keyword>
<organism evidence="5 6">
    <name type="scientific">Metapseudomonas resinovorans</name>
    <name type="common">Pseudomonas resinovorans</name>
    <dbReference type="NCBI Taxonomy" id="53412"/>
    <lineage>
        <taxon>Bacteria</taxon>
        <taxon>Pseudomonadati</taxon>
        <taxon>Pseudomonadota</taxon>
        <taxon>Gammaproteobacteria</taxon>
        <taxon>Pseudomonadales</taxon>
        <taxon>Pseudomonadaceae</taxon>
        <taxon>Metapseudomonas</taxon>
    </lineage>
</organism>
<dbReference type="InterPro" id="IPR006016">
    <property type="entry name" value="UspA"/>
</dbReference>
<dbReference type="Pfam" id="PF00582">
    <property type="entry name" value="Usp"/>
    <property type="match status" value="2"/>
</dbReference>
<dbReference type="Proteomes" id="UP001211689">
    <property type="component" value="Unassembled WGS sequence"/>
</dbReference>
<sequence>MNALMLATDLSNRSDRALRRAARLVRQFDCPWFILHVVDEDQPQLRIELEVEQVRRYLNEQVDFFTELAGRTPEIWVEVGDPAKHIADCTRWANIDLLVVGSHRKNPLRDIFVGTTLERLVRTSHVPILLVNKAAEDDYLMPLLALDCSPASAQAVRAAHELGLIPKSGAKALHAFDPLGGAMLLAAGAGAGTIPGDYAADERRRATAALDEFLLKEELGALIDERLIEEGQPMTALRRVLEREPVDLLVMGTRGLTGMKRVLIGSVADAAMRELDCDILTVPPINWPEANKA</sequence>
<protein>
    <submittedName>
        <fullName evidence="5">Universal stress protein</fullName>
    </submittedName>
</protein>
<dbReference type="Gene3D" id="3.40.50.620">
    <property type="entry name" value="HUPs"/>
    <property type="match status" value="2"/>
</dbReference>
<evidence type="ECO:0000256" key="3">
    <source>
        <dbReference type="ARBA" id="ARBA00022840"/>
    </source>
</evidence>
<evidence type="ECO:0000313" key="5">
    <source>
        <dbReference type="EMBL" id="MDA8482457.1"/>
    </source>
</evidence>
<dbReference type="InterPro" id="IPR006015">
    <property type="entry name" value="Universal_stress_UspA"/>
</dbReference>
<dbReference type="RefSeq" id="WP_190830879.1">
    <property type="nucleotide sequence ID" value="NZ_JANEWF010000003.1"/>
</dbReference>
<feature type="domain" description="UspA" evidence="4">
    <location>
        <begin position="143"/>
        <end position="283"/>
    </location>
</feature>
<proteinExistence type="inferred from homology"/>
<dbReference type="InterPro" id="IPR014729">
    <property type="entry name" value="Rossmann-like_a/b/a_fold"/>
</dbReference>
<keyword evidence="3" id="KW-0067">ATP-binding</keyword>
<accession>A0ABT4Y0V4</accession>
<dbReference type="PRINTS" id="PR01438">
    <property type="entry name" value="UNVRSLSTRESS"/>
</dbReference>
<dbReference type="PANTHER" id="PTHR46268">
    <property type="entry name" value="STRESS RESPONSE PROTEIN NHAX"/>
    <property type="match status" value="1"/>
</dbReference>
<comment type="caution">
    <text evidence="5">The sequence shown here is derived from an EMBL/GenBank/DDBJ whole genome shotgun (WGS) entry which is preliminary data.</text>
</comment>
<dbReference type="EMBL" id="JANEWF010000003">
    <property type="protein sequence ID" value="MDA8482457.1"/>
    <property type="molecule type" value="Genomic_DNA"/>
</dbReference>
<dbReference type="SUPFAM" id="SSF52402">
    <property type="entry name" value="Adenine nucleotide alpha hydrolases-like"/>
    <property type="match status" value="2"/>
</dbReference>